<proteinExistence type="predicted"/>
<dbReference type="Proteomes" id="UP000414233">
    <property type="component" value="Unassembled WGS sequence"/>
</dbReference>
<accession>A0A5E4X7A0</accession>
<keyword evidence="1" id="KW-0812">Transmembrane</keyword>
<keyword evidence="1" id="KW-0472">Membrane</keyword>
<dbReference type="RefSeq" id="WP_191629121.1">
    <property type="nucleotide sequence ID" value="NZ_CABPRZ010000016.1"/>
</dbReference>
<feature type="transmembrane region" description="Helical" evidence="1">
    <location>
        <begin position="34"/>
        <end position="54"/>
    </location>
</feature>
<name>A0A5E4X7A0_9BURK</name>
<dbReference type="AlphaFoldDB" id="A0A5E4X7A0"/>
<gene>
    <name evidence="2" type="ORF">PTE30175_03614</name>
</gene>
<keyword evidence="3" id="KW-1185">Reference proteome</keyword>
<keyword evidence="1" id="KW-1133">Transmembrane helix</keyword>
<evidence type="ECO:0000256" key="1">
    <source>
        <dbReference type="SAM" id="Phobius"/>
    </source>
</evidence>
<evidence type="ECO:0000313" key="3">
    <source>
        <dbReference type="Proteomes" id="UP000414233"/>
    </source>
</evidence>
<protein>
    <submittedName>
        <fullName evidence="2">Uncharacterized protein</fullName>
    </submittedName>
</protein>
<reference evidence="2 3" key="1">
    <citation type="submission" date="2019-08" db="EMBL/GenBank/DDBJ databases">
        <authorList>
            <person name="Peeters C."/>
        </authorList>
    </citation>
    <scope>NUCLEOTIDE SEQUENCE [LARGE SCALE GENOMIC DNA]</scope>
    <source>
        <strain evidence="2 3">LMG 30175</strain>
    </source>
</reference>
<sequence>MEIRWEKLYSGGLGRFYDTSEASRRRARRAQLRWFGVGMSVAVVVGACAIALRWL</sequence>
<organism evidence="2 3">
    <name type="scientific">Pandoraea terrae</name>
    <dbReference type="NCBI Taxonomy" id="1537710"/>
    <lineage>
        <taxon>Bacteria</taxon>
        <taxon>Pseudomonadati</taxon>
        <taxon>Pseudomonadota</taxon>
        <taxon>Betaproteobacteria</taxon>
        <taxon>Burkholderiales</taxon>
        <taxon>Burkholderiaceae</taxon>
        <taxon>Pandoraea</taxon>
    </lineage>
</organism>
<dbReference type="EMBL" id="CABPRZ010000016">
    <property type="protein sequence ID" value="VVE32173.1"/>
    <property type="molecule type" value="Genomic_DNA"/>
</dbReference>
<evidence type="ECO:0000313" key="2">
    <source>
        <dbReference type="EMBL" id="VVE32173.1"/>
    </source>
</evidence>